<dbReference type="EMBL" id="WNTK01002768">
    <property type="protein sequence ID" value="KAG9465712.1"/>
    <property type="molecule type" value="Genomic_DNA"/>
</dbReference>
<dbReference type="InterPro" id="IPR005515">
    <property type="entry name" value="VOMI"/>
</dbReference>
<dbReference type="GO" id="GO:0005615">
    <property type="term" value="C:extracellular space"/>
    <property type="evidence" value="ECO:0007669"/>
    <property type="project" value="TreeGrafter"/>
</dbReference>
<accession>A0A8J6C7K6</accession>
<protein>
    <submittedName>
        <fullName evidence="1">Uncharacterized protein</fullName>
    </submittedName>
</protein>
<sequence>MQLLMLGGVDVSCVLYSYYTRYDGLNLRLGSWGPIHWCKSGLLTQFSLSVQSTGSFDQTGASNIMFTCSDCSVVEGNGFDWGKYGPWSDRCKKGIRGIQTRVQDRQGFWTDDVALSDVRFLCNDN</sequence>
<proteinExistence type="predicted"/>
<dbReference type="SUPFAM" id="SSF51092">
    <property type="entry name" value="Vitelline membrane outer protein-I (VMO-I)"/>
    <property type="match status" value="1"/>
</dbReference>
<keyword evidence="2" id="KW-1185">Reference proteome</keyword>
<evidence type="ECO:0000313" key="2">
    <source>
        <dbReference type="Proteomes" id="UP000770717"/>
    </source>
</evidence>
<dbReference type="Pfam" id="PF03762">
    <property type="entry name" value="VOMI"/>
    <property type="match status" value="1"/>
</dbReference>
<dbReference type="PANTHER" id="PTHR18841:SF2">
    <property type="entry name" value="VITELLINE MEMBRANE OUTER LAYER PROTEIN 1 HOMOLOG"/>
    <property type="match status" value="1"/>
</dbReference>
<dbReference type="OrthoDB" id="6344411at2759"/>
<dbReference type="PANTHER" id="PTHR18841">
    <property type="entry name" value="VITELLINE MEMBRANE OUTER LAYER PROTEIN I-RELATED"/>
    <property type="match status" value="1"/>
</dbReference>
<gene>
    <name evidence="1" type="ORF">GDO78_017860</name>
</gene>
<dbReference type="InterPro" id="IPR036706">
    <property type="entry name" value="VOMI_sf"/>
</dbReference>
<reference evidence="1" key="1">
    <citation type="thesis" date="2020" institute="ProQuest LLC" country="789 East Eisenhower Parkway, Ann Arbor, MI, USA">
        <title>Comparative Genomics and Chromosome Evolution.</title>
        <authorList>
            <person name="Mudd A.B."/>
        </authorList>
    </citation>
    <scope>NUCLEOTIDE SEQUENCE</scope>
    <source>
        <strain evidence="1">HN-11 Male</strain>
        <tissue evidence="1">Kidney and liver</tissue>
    </source>
</reference>
<dbReference type="AlphaFoldDB" id="A0A8J6C7K6"/>
<dbReference type="Proteomes" id="UP000770717">
    <property type="component" value="Unassembled WGS sequence"/>
</dbReference>
<evidence type="ECO:0000313" key="1">
    <source>
        <dbReference type="EMBL" id="KAG9465712.1"/>
    </source>
</evidence>
<organism evidence="1 2">
    <name type="scientific">Eleutherodactylus coqui</name>
    <name type="common">Puerto Rican coqui</name>
    <dbReference type="NCBI Taxonomy" id="57060"/>
    <lineage>
        <taxon>Eukaryota</taxon>
        <taxon>Metazoa</taxon>
        <taxon>Chordata</taxon>
        <taxon>Craniata</taxon>
        <taxon>Vertebrata</taxon>
        <taxon>Euteleostomi</taxon>
        <taxon>Amphibia</taxon>
        <taxon>Batrachia</taxon>
        <taxon>Anura</taxon>
        <taxon>Neobatrachia</taxon>
        <taxon>Hyloidea</taxon>
        <taxon>Eleutherodactylidae</taxon>
        <taxon>Eleutherodactylinae</taxon>
        <taxon>Eleutherodactylus</taxon>
        <taxon>Eleutherodactylus</taxon>
    </lineage>
</organism>
<dbReference type="Gene3D" id="2.100.10.20">
    <property type="entry name" value="Vitelline membrane outer layer protein I (VOMI)"/>
    <property type="match status" value="1"/>
</dbReference>
<comment type="caution">
    <text evidence="1">The sequence shown here is derived from an EMBL/GenBank/DDBJ whole genome shotgun (WGS) entry which is preliminary data.</text>
</comment>
<name>A0A8J6C7K6_ELECQ</name>